<keyword evidence="1" id="KW-0812">Transmembrane</keyword>
<keyword evidence="1" id="KW-0472">Membrane</keyword>
<dbReference type="Proteomes" id="UP000178092">
    <property type="component" value="Unassembled WGS sequence"/>
</dbReference>
<dbReference type="InterPro" id="IPR012902">
    <property type="entry name" value="N_methyl_site"/>
</dbReference>
<dbReference type="AlphaFoldDB" id="A0A1G2R335"/>
<name>A0A1G2R335_9BACT</name>
<protein>
    <recommendedName>
        <fullName evidence="4">Prepilin-type N-terminal cleavage/methylation domain-containing protein</fullName>
    </recommendedName>
</protein>
<sequence length="168" mass="18671">MKTRRGFTIIEILVVVVIIAVVFTGISGLLAFSLRASKVHTSTVEATFLAHETMEALRNFRDGVAWNTDDPSDDYDGIGLRDVNAVYHIAQSVGATPRWYLVSGAETVGIYSRWLEFSNVYRDGNDDIASSGALDADSRKVKVAVTWQEHGITQSVMVENYITNWREP</sequence>
<accession>A0A1G2R335</accession>
<keyword evidence="1" id="KW-1133">Transmembrane helix</keyword>
<dbReference type="EMBL" id="MHTV01000032">
    <property type="protein sequence ID" value="OHA66491.1"/>
    <property type="molecule type" value="Genomic_DNA"/>
</dbReference>
<evidence type="ECO:0000256" key="1">
    <source>
        <dbReference type="SAM" id="Phobius"/>
    </source>
</evidence>
<evidence type="ECO:0008006" key="4">
    <source>
        <dbReference type="Google" id="ProtNLM"/>
    </source>
</evidence>
<gene>
    <name evidence="2" type="ORF">A3C04_04100</name>
</gene>
<organism evidence="2 3">
    <name type="scientific">Candidatus Wildermuthbacteria bacterium RIFCSPHIGHO2_02_FULL_45_25</name>
    <dbReference type="NCBI Taxonomy" id="1802450"/>
    <lineage>
        <taxon>Bacteria</taxon>
        <taxon>Candidatus Wildermuthiibacteriota</taxon>
    </lineage>
</organism>
<evidence type="ECO:0000313" key="3">
    <source>
        <dbReference type="Proteomes" id="UP000178092"/>
    </source>
</evidence>
<dbReference type="NCBIfam" id="TIGR02532">
    <property type="entry name" value="IV_pilin_GFxxxE"/>
    <property type="match status" value="1"/>
</dbReference>
<evidence type="ECO:0000313" key="2">
    <source>
        <dbReference type="EMBL" id="OHA66491.1"/>
    </source>
</evidence>
<reference evidence="2 3" key="1">
    <citation type="journal article" date="2016" name="Nat. Commun.">
        <title>Thousands of microbial genomes shed light on interconnected biogeochemical processes in an aquifer system.</title>
        <authorList>
            <person name="Anantharaman K."/>
            <person name="Brown C.T."/>
            <person name="Hug L.A."/>
            <person name="Sharon I."/>
            <person name="Castelle C.J."/>
            <person name="Probst A.J."/>
            <person name="Thomas B.C."/>
            <person name="Singh A."/>
            <person name="Wilkins M.J."/>
            <person name="Karaoz U."/>
            <person name="Brodie E.L."/>
            <person name="Williams K.H."/>
            <person name="Hubbard S.S."/>
            <person name="Banfield J.F."/>
        </authorList>
    </citation>
    <scope>NUCLEOTIDE SEQUENCE [LARGE SCALE GENOMIC DNA]</scope>
</reference>
<comment type="caution">
    <text evidence="2">The sequence shown here is derived from an EMBL/GenBank/DDBJ whole genome shotgun (WGS) entry which is preliminary data.</text>
</comment>
<dbReference type="Pfam" id="PF07963">
    <property type="entry name" value="N_methyl"/>
    <property type="match status" value="1"/>
</dbReference>
<proteinExistence type="predicted"/>
<feature type="transmembrane region" description="Helical" evidence="1">
    <location>
        <begin position="12"/>
        <end position="34"/>
    </location>
</feature>